<comment type="caution">
    <text evidence="2">The sequence shown here is derived from an EMBL/GenBank/DDBJ whole genome shotgun (WGS) entry which is preliminary data.</text>
</comment>
<evidence type="ECO:0000256" key="1">
    <source>
        <dbReference type="SAM" id="MobiDB-lite"/>
    </source>
</evidence>
<evidence type="ECO:0000313" key="3">
    <source>
        <dbReference type="Proteomes" id="UP001190700"/>
    </source>
</evidence>
<sequence length="174" mass="18179">MVTLSDIVASEGVVIEPDVQENLQKEQERLKTSTVAIPFFDAKWPKNRMKGGGGVKTLTISDSRAGNVNSRGAGKRTTQLGFKAPGNPPDASYAAGKYGGTSDTNGASSAAVGVLRARPPNQLAFSSTTPATPSARSDVLQQFHPHHYPVKVSDSPKALCLSGAGDDNVSGRDN</sequence>
<proteinExistence type="predicted"/>
<evidence type="ECO:0000313" key="2">
    <source>
        <dbReference type="EMBL" id="KAK3279330.1"/>
    </source>
</evidence>
<name>A0AAE0GJS6_9CHLO</name>
<protein>
    <submittedName>
        <fullName evidence="2">Uncharacterized protein</fullName>
    </submittedName>
</protein>
<dbReference type="EMBL" id="LGRX02005012">
    <property type="protein sequence ID" value="KAK3279330.1"/>
    <property type="molecule type" value="Genomic_DNA"/>
</dbReference>
<feature type="region of interest" description="Disordered" evidence="1">
    <location>
        <begin position="51"/>
        <end position="111"/>
    </location>
</feature>
<dbReference type="Proteomes" id="UP001190700">
    <property type="component" value="Unassembled WGS sequence"/>
</dbReference>
<feature type="non-terminal residue" evidence="2">
    <location>
        <position position="174"/>
    </location>
</feature>
<feature type="compositionally biased region" description="Polar residues" evidence="1">
    <location>
        <begin position="58"/>
        <end position="80"/>
    </location>
</feature>
<gene>
    <name evidence="2" type="ORF">CYMTET_12779</name>
</gene>
<feature type="region of interest" description="Disordered" evidence="1">
    <location>
        <begin position="146"/>
        <end position="174"/>
    </location>
</feature>
<accession>A0AAE0GJS6</accession>
<dbReference type="AlphaFoldDB" id="A0AAE0GJS6"/>
<organism evidence="2 3">
    <name type="scientific">Cymbomonas tetramitiformis</name>
    <dbReference type="NCBI Taxonomy" id="36881"/>
    <lineage>
        <taxon>Eukaryota</taxon>
        <taxon>Viridiplantae</taxon>
        <taxon>Chlorophyta</taxon>
        <taxon>Pyramimonadophyceae</taxon>
        <taxon>Pyramimonadales</taxon>
        <taxon>Pyramimonadaceae</taxon>
        <taxon>Cymbomonas</taxon>
    </lineage>
</organism>
<keyword evidence="3" id="KW-1185">Reference proteome</keyword>
<reference evidence="2 3" key="1">
    <citation type="journal article" date="2015" name="Genome Biol. Evol.">
        <title>Comparative Genomics of a Bacterivorous Green Alga Reveals Evolutionary Causalities and Consequences of Phago-Mixotrophic Mode of Nutrition.</title>
        <authorList>
            <person name="Burns J.A."/>
            <person name="Paasch A."/>
            <person name="Narechania A."/>
            <person name="Kim E."/>
        </authorList>
    </citation>
    <scope>NUCLEOTIDE SEQUENCE [LARGE SCALE GENOMIC DNA]</scope>
    <source>
        <strain evidence="2 3">PLY_AMNH</strain>
    </source>
</reference>